<dbReference type="PATRIC" id="fig|1434110.4.peg.756"/>
<dbReference type="Gene3D" id="3.30.450.20">
    <property type="entry name" value="PAS domain"/>
    <property type="match status" value="3"/>
</dbReference>
<dbReference type="Pfam" id="PF08448">
    <property type="entry name" value="PAS_4"/>
    <property type="match status" value="1"/>
</dbReference>
<keyword evidence="16" id="KW-1185">Reference proteome</keyword>
<keyword evidence="6" id="KW-0547">Nucleotide-binding</keyword>
<dbReference type="SMART" id="SM00388">
    <property type="entry name" value="HisKA"/>
    <property type="match status" value="1"/>
</dbReference>
<dbReference type="PANTHER" id="PTHR43047">
    <property type="entry name" value="TWO-COMPONENT HISTIDINE PROTEIN KINASE"/>
    <property type="match status" value="1"/>
</dbReference>
<dbReference type="GO" id="GO:0005524">
    <property type="term" value="F:ATP binding"/>
    <property type="evidence" value="ECO:0007669"/>
    <property type="project" value="UniProtKB-KW"/>
</dbReference>
<dbReference type="Pfam" id="PF08447">
    <property type="entry name" value="PAS_3"/>
    <property type="match status" value="1"/>
</dbReference>
<evidence type="ECO:0000256" key="8">
    <source>
        <dbReference type="ARBA" id="ARBA00022840"/>
    </source>
</evidence>
<evidence type="ECO:0000313" key="15">
    <source>
        <dbReference type="EMBL" id="AKB77107.1"/>
    </source>
</evidence>
<protein>
    <recommendedName>
        <fullName evidence="3">histidine kinase</fullName>
        <ecNumber evidence="3">2.7.13.3</ecNumber>
    </recommendedName>
</protein>
<dbReference type="KEGG" id="mhor:MSHOH_0624"/>
<dbReference type="SMART" id="SM00086">
    <property type="entry name" value="PAC"/>
    <property type="match status" value="3"/>
</dbReference>
<dbReference type="HOGENOM" id="CLU_000445_114_71_2"/>
<keyword evidence="9" id="KW-0902">Two-component regulatory system</keyword>
<dbReference type="CDD" id="cd00130">
    <property type="entry name" value="PAS"/>
    <property type="match status" value="2"/>
</dbReference>
<dbReference type="SUPFAM" id="SSF55874">
    <property type="entry name" value="ATPase domain of HSP90 chaperone/DNA topoisomerase II/histidine kinase"/>
    <property type="match status" value="1"/>
</dbReference>
<dbReference type="InterPro" id="IPR004358">
    <property type="entry name" value="Sig_transdc_His_kin-like_C"/>
</dbReference>
<dbReference type="SMART" id="SM00091">
    <property type="entry name" value="PAS"/>
    <property type="match status" value="3"/>
</dbReference>
<dbReference type="PROSITE" id="PS50112">
    <property type="entry name" value="PAS"/>
    <property type="match status" value="2"/>
</dbReference>
<organism evidence="15 16">
    <name type="scientific">Methanosarcina horonobensis HB-1 = JCM 15518</name>
    <dbReference type="NCBI Taxonomy" id="1434110"/>
    <lineage>
        <taxon>Archaea</taxon>
        <taxon>Methanobacteriati</taxon>
        <taxon>Methanobacteriota</taxon>
        <taxon>Stenosarchaea group</taxon>
        <taxon>Methanomicrobia</taxon>
        <taxon>Methanosarcinales</taxon>
        <taxon>Methanosarcinaceae</taxon>
        <taxon>Methanosarcina</taxon>
    </lineage>
</organism>
<comment type="catalytic activity">
    <reaction evidence="1">
        <text>ATP + protein L-histidine = ADP + protein N-phospho-L-histidine.</text>
        <dbReference type="EC" id="2.7.13.3"/>
    </reaction>
</comment>
<evidence type="ECO:0000256" key="1">
    <source>
        <dbReference type="ARBA" id="ARBA00000085"/>
    </source>
</evidence>
<dbReference type="InterPro" id="IPR000014">
    <property type="entry name" value="PAS"/>
</dbReference>
<dbReference type="InterPro" id="IPR001610">
    <property type="entry name" value="PAC"/>
</dbReference>
<dbReference type="PRINTS" id="PR00344">
    <property type="entry name" value="BCTRLSENSOR"/>
</dbReference>
<dbReference type="FunFam" id="3.30.565.10:FF:000010">
    <property type="entry name" value="Sensor histidine kinase RcsC"/>
    <property type="match status" value="1"/>
</dbReference>
<gene>
    <name evidence="15" type="ORF">MSHOH_0624</name>
</gene>
<keyword evidence="8" id="KW-0067">ATP-binding</keyword>
<feature type="domain" description="Histidine kinase" evidence="12">
    <location>
        <begin position="383"/>
        <end position="602"/>
    </location>
</feature>
<dbReference type="InterPro" id="IPR000700">
    <property type="entry name" value="PAS-assoc_C"/>
</dbReference>
<dbReference type="EC" id="2.7.13.3" evidence="3"/>
<dbReference type="Proteomes" id="UP000033101">
    <property type="component" value="Chromosome"/>
</dbReference>
<dbReference type="GO" id="GO:0000155">
    <property type="term" value="F:phosphorelay sensor kinase activity"/>
    <property type="evidence" value="ECO:0007669"/>
    <property type="project" value="InterPro"/>
</dbReference>
<evidence type="ECO:0000256" key="3">
    <source>
        <dbReference type="ARBA" id="ARBA00012438"/>
    </source>
</evidence>
<dbReference type="Pfam" id="PF00989">
    <property type="entry name" value="PAS"/>
    <property type="match status" value="1"/>
</dbReference>
<dbReference type="Gene3D" id="1.10.287.130">
    <property type="match status" value="1"/>
</dbReference>
<dbReference type="InterPro" id="IPR013767">
    <property type="entry name" value="PAS_fold"/>
</dbReference>
<name>A0A0E3SBE5_9EURY</name>
<dbReference type="GO" id="GO:0005886">
    <property type="term" value="C:plasma membrane"/>
    <property type="evidence" value="ECO:0007669"/>
    <property type="project" value="TreeGrafter"/>
</dbReference>
<dbReference type="GO" id="GO:0009927">
    <property type="term" value="F:histidine phosphotransfer kinase activity"/>
    <property type="evidence" value="ECO:0007669"/>
    <property type="project" value="TreeGrafter"/>
</dbReference>
<feature type="domain" description="PAS" evidence="13">
    <location>
        <begin position="244"/>
        <end position="286"/>
    </location>
</feature>
<evidence type="ECO:0000313" key="16">
    <source>
        <dbReference type="Proteomes" id="UP000033101"/>
    </source>
</evidence>
<dbReference type="InterPro" id="IPR036890">
    <property type="entry name" value="HATPase_C_sf"/>
</dbReference>
<evidence type="ECO:0000256" key="7">
    <source>
        <dbReference type="ARBA" id="ARBA00022777"/>
    </source>
</evidence>
<reference evidence="15 16" key="1">
    <citation type="submission" date="2014-07" db="EMBL/GenBank/DDBJ databases">
        <title>Methanogenic archaea and the global carbon cycle.</title>
        <authorList>
            <person name="Henriksen J.R."/>
            <person name="Luke J."/>
            <person name="Reinhart S."/>
            <person name="Benedict M.N."/>
            <person name="Youngblut N.D."/>
            <person name="Metcalf M.E."/>
            <person name="Whitaker R.J."/>
            <person name="Metcalf W.W."/>
        </authorList>
    </citation>
    <scope>NUCLEOTIDE SEQUENCE [LARGE SCALE GENOMIC DNA]</scope>
    <source>
        <strain evidence="15 16">HB-1</strain>
    </source>
</reference>
<keyword evidence="10" id="KW-0472">Membrane</keyword>
<sequence length="612" mass="70798">MYRSFFKENNEVTLLVNPESFDIIDANEAACKYYGWTLEEIIGKQINHINALSNEEIQAEIKRAACENRSYFFFKHRLANGRTRDVEVYSGSMELNSQNLLYFIVHDITERKLAEEELRRKEMQLRTAQKIGHVGSWEIDLNSGNVDASEEAKRIYGLEDEQITLKRIQNMPLPEYRPVLDKAMNELLERNLPYDVEFRIRRQNDGIIRIIHSVAEYYAERNAVIGMIQDITEYKQSEKSLVEEASWRRILMEQSRDGIVIIDQNGKVFESNPRYAEMLGYSPEEMQMLHMWDWDIHYTREQLLEMLRLADNKGILHETRQRRKDGTLIDVEINANAAMFGERKLSFCVCRDITGRKQTEEELLNSKLAAEAASKSKDQFLATMSHELRTPLNSIIGFSDILLEEMFGNLNEKQKAYINNISKGGKHLLNLINDILDLSKVEAGEMKLDYEKFHVSRAVDEVKASIVPLAVKKEIHLDVKVDPQLGIIRADKTKFKQILYNLTSNAIKFTREKGEVTIEARRFGKLVQISVKDTGIGISKSDMDKLFQPFKQLNPYLTREHEGTGLGLALVKKFIEMHKGRIRVESKIGEGSIFTFVIPFDSKDHEQSRTKN</sequence>
<evidence type="ECO:0000259" key="12">
    <source>
        <dbReference type="PROSITE" id="PS50109"/>
    </source>
</evidence>
<dbReference type="Gene3D" id="2.10.70.100">
    <property type="match status" value="1"/>
</dbReference>
<dbReference type="InterPro" id="IPR003594">
    <property type="entry name" value="HATPase_dom"/>
</dbReference>
<dbReference type="CDD" id="cd16922">
    <property type="entry name" value="HATPase_EvgS-ArcB-TorS-like"/>
    <property type="match status" value="1"/>
</dbReference>
<dbReference type="InterPro" id="IPR013656">
    <property type="entry name" value="PAS_4"/>
</dbReference>
<dbReference type="InterPro" id="IPR005467">
    <property type="entry name" value="His_kinase_dom"/>
</dbReference>
<keyword evidence="4" id="KW-0597">Phosphoprotein</keyword>
<dbReference type="GO" id="GO:0006355">
    <property type="term" value="P:regulation of DNA-templated transcription"/>
    <property type="evidence" value="ECO:0007669"/>
    <property type="project" value="InterPro"/>
</dbReference>
<evidence type="ECO:0000259" key="13">
    <source>
        <dbReference type="PROSITE" id="PS50112"/>
    </source>
</evidence>
<evidence type="ECO:0000259" key="14">
    <source>
        <dbReference type="PROSITE" id="PS50113"/>
    </source>
</evidence>
<comment type="subcellular location">
    <subcellularLocation>
        <location evidence="2">Membrane</location>
    </subcellularLocation>
</comment>
<dbReference type="InterPro" id="IPR035965">
    <property type="entry name" value="PAS-like_dom_sf"/>
</dbReference>
<dbReference type="SUPFAM" id="SSF47384">
    <property type="entry name" value="Homodimeric domain of signal transducing histidine kinase"/>
    <property type="match status" value="1"/>
</dbReference>
<dbReference type="Pfam" id="PF00512">
    <property type="entry name" value="HisKA"/>
    <property type="match status" value="1"/>
</dbReference>
<dbReference type="NCBIfam" id="TIGR00229">
    <property type="entry name" value="sensory_box"/>
    <property type="match status" value="3"/>
</dbReference>
<keyword evidence="7 15" id="KW-0418">Kinase</keyword>
<dbReference type="Pfam" id="PF02518">
    <property type="entry name" value="HATPase_c"/>
    <property type="match status" value="1"/>
</dbReference>
<dbReference type="FunFam" id="1.10.287.130:FF:000038">
    <property type="entry name" value="Sensory transduction histidine kinase"/>
    <property type="match status" value="1"/>
</dbReference>
<dbReference type="InterPro" id="IPR036097">
    <property type="entry name" value="HisK_dim/P_sf"/>
</dbReference>
<dbReference type="InterPro" id="IPR013655">
    <property type="entry name" value="PAS_fold_3"/>
</dbReference>
<dbReference type="PROSITE" id="PS50113">
    <property type="entry name" value="PAC"/>
    <property type="match status" value="1"/>
</dbReference>
<evidence type="ECO:0000256" key="2">
    <source>
        <dbReference type="ARBA" id="ARBA00004370"/>
    </source>
</evidence>
<keyword evidence="5" id="KW-0808">Transferase</keyword>
<dbReference type="AlphaFoldDB" id="A0A0E3SBE5"/>
<evidence type="ECO:0000256" key="5">
    <source>
        <dbReference type="ARBA" id="ARBA00022679"/>
    </source>
</evidence>
<feature type="domain" description="PAC" evidence="14">
    <location>
        <begin position="194"/>
        <end position="243"/>
    </location>
</feature>
<dbReference type="Gene3D" id="3.30.565.10">
    <property type="entry name" value="Histidine kinase-like ATPase, C-terminal domain"/>
    <property type="match status" value="1"/>
</dbReference>
<dbReference type="PROSITE" id="PS50109">
    <property type="entry name" value="HIS_KIN"/>
    <property type="match status" value="1"/>
</dbReference>
<accession>A0A0E3SBE5</accession>
<evidence type="ECO:0000256" key="4">
    <source>
        <dbReference type="ARBA" id="ARBA00022553"/>
    </source>
</evidence>
<evidence type="ECO:0000256" key="9">
    <source>
        <dbReference type="ARBA" id="ARBA00023012"/>
    </source>
</evidence>
<dbReference type="STRING" id="1434110.MSHOH_0624"/>
<evidence type="ECO:0000256" key="6">
    <source>
        <dbReference type="ARBA" id="ARBA00022741"/>
    </source>
</evidence>
<dbReference type="SMART" id="SM00387">
    <property type="entry name" value="HATPase_c"/>
    <property type="match status" value="1"/>
</dbReference>
<feature type="domain" description="PAS" evidence="13">
    <location>
        <begin position="1"/>
        <end position="68"/>
    </location>
</feature>
<dbReference type="PANTHER" id="PTHR43047:SF72">
    <property type="entry name" value="OSMOSENSING HISTIDINE PROTEIN KINASE SLN1"/>
    <property type="match status" value="1"/>
</dbReference>
<proteinExistence type="predicted"/>
<dbReference type="InterPro" id="IPR003661">
    <property type="entry name" value="HisK_dim/P_dom"/>
</dbReference>
<keyword evidence="11" id="KW-0131">Cell cycle</keyword>
<dbReference type="SUPFAM" id="SSF55785">
    <property type="entry name" value="PYP-like sensor domain (PAS domain)"/>
    <property type="match status" value="3"/>
</dbReference>
<evidence type="ECO:0000256" key="11">
    <source>
        <dbReference type="ARBA" id="ARBA00023306"/>
    </source>
</evidence>
<evidence type="ECO:0000256" key="10">
    <source>
        <dbReference type="ARBA" id="ARBA00023136"/>
    </source>
</evidence>
<dbReference type="EMBL" id="CP009516">
    <property type="protein sequence ID" value="AKB77107.1"/>
    <property type="molecule type" value="Genomic_DNA"/>
</dbReference>
<dbReference type="CDD" id="cd00082">
    <property type="entry name" value="HisKA"/>
    <property type="match status" value="1"/>
</dbReference>